<dbReference type="InterPro" id="IPR003607">
    <property type="entry name" value="HD/PDEase_dom"/>
</dbReference>
<dbReference type="RefSeq" id="WP_378154295.1">
    <property type="nucleotide sequence ID" value="NZ_JBHSEC010000014.1"/>
</dbReference>
<gene>
    <name evidence="2" type="ORF">ACFOZY_08420</name>
</gene>
<keyword evidence="3" id="KW-1185">Reference proteome</keyword>
<keyword evidence="2" id="KW-0378">Hydrolase</keyword>
<evidence type="ECO:0000313" key="2">
    <source>
        <dbReference type="EMBL" id="MFC4410447.1"/>
    </source>
</evidence>
<dbReference type="NCBIfam" id="TIGR00277">
    <property type="entry name" value="HDIG"/>
    <property type="match status" value="1"/>
</dbReference>
<accession>A0ABV8X3E0</accession>
<organism evidence="2 3">
    <name type="scientific">Chungangia koreensis</name>
    <dbReference type="NCBI Taxonomy" id="752657"/>
    <lineage>
        <taxon>Bacteria</taxon>
        <taxon>Bacillati</taxon>
        <taxon>Bacillota</taxon>
        <taxon>Bacilli</taxon>
        <taxon>Lactobacillales</taxon>
        <taxon>Chungangia</taxon>
    </lineage>
</organism>
<dbReference type="PANTHER" id="PTHR43155">
    <property type="entry name" value="CYCLIC DI-GMP PHOSPHODIESTERASE PA4108-RELATED"/>
    <property type="match status" value="1"/>
</dbReference>
<name>A0ABV8X3E0_9LACT</name>
<dbReference type="Proteomes" id="UP001595817">
    <property type="component" value="Unassembled WGS sequence"/>
</dbReference>
<dbReference type="SMART" id="SM00471">
    <property type="entry name" value="HDc"/>
    <property type="match status" value="1"/>
</dbReference>
<dbReference type="EMBL" id="JBHSEC010000014">
    <property type="protein sequence ID" value="MFC4410447.1"/>
    <property type="molecule type" value="Genomic_DNA"/>
</dbReference>
<feature type="domain" description="HD-GYP" evidence="1">
    <location>
        <begin position="119"/>
        <end position="312"/>
    </location>
</feature>
<sequence length="312" mass="36000">MNIAPDQIRNIKSNTALDRVHMGHTEIIYFKKENGLSYALCTLFENSKLWIQSSNNGKDGFVETYKILQGRVNVEYKGETHEFSEGNILDVADHDDTFTLYGNTETDILITMSKDEFESSFFATRLLQKEAEAIEEVDGYTYMHCHRIKEYSIELYKRMKLPAEGIGILNWGAYFHDIGKLAIPYQILNKKAKLTSEEWEIMKSHTTVGAWMMRNHEISWLKKSAFIVEQHHERFDGNGYPYGLKGDDISIEASIVSVVDSFDAMTTDRIYRDALSIQTAISELEKGRGTQFHPEVVTAFLSMLEEQDFKWR</sequence>
<protein>
    <submittedName>
        <fullName evidence="2">HD-GYP domain-containing protein</fullName>
        <ecNumber evidence="2">3.1.4.-</ecNumber>
    </submittedName>
</protein>
<evidence type="ECO:0000259" key="1">
    <source>
        <dbReference type="PROSITE" id="PS51832"/>
    </source>
</evidence>
<reference evidence="3" key="1">
    <citation type="journal article" date="2019" name="Int. J. Syst. Evol. Microbiol.">
        <title>The Global Catalogue of Microorganisms (GCM) 10K type strain sequencing project: providing services to taxonomists for standard genome sequencing and annotation.</title>
        <authorList>
            <consortium name="The Broad Institute Genomics Platform"/>
            <consortium name="The Broad Institute Genome Sequencing Center for Infectious Disease"/>
            <person name="Wu L."/>
            <person name="Ma J."/>
        </authorList>
    </citation>
    <scope>NUCLEOTIDE SEQUENCE [LARGE SCALE GENOMIC DNA]</scope>
    <source>
        <strain evidence="3">CCUG 59778</strain>
    </source>
</reference>
<dbReference type="CDD" id="cd00077">
    <property type="entry name" value="HDc"/>
    <property type="match status" value="1"/>
</dbReference>
<dbReference type="PROSITE" id="PS51832">
    <property type="entry name" value="HD_GYP"/>
    <property type="match status" value="1"/>
</dbReference>
<comment type="caution">
    <text evidence="2">The sequence shown here is derived from an EMBL/GenBank/DDBJ whole genome shotgun (WGS) entry which is preliminary data.</text>
</comment>
<dbReference type="GO" id="GO:0016787">
    <property type="term" value="F:hydrolase activity"/>
    <property type="evidence" value="ECO:0007669"/>
    <property type="project" value="UniProtKB-KW"/>
</dbReference>
<dbReference type="Pfam" id="PF13487">
    <property type="entry name" value="HD_5"/>
    <property type="match status" value="1"/>
</dbReference>
<dbReference type="Gene3D" id="1.10.3210.10">
    <property type="entry name" value="Hypothetical protein af1432"/>
    <property type="match status" value="1"/>
</dbReference>
<dbReference type="InterPro" id="IPR037522">
    <property type="entry name" value="HD_GYP_dom"/>
</dbReference>
<dbReference type="EC" id="3.1.4.-" evidence="2"/>
<evidence type="ECO:0000313" key="3">
    <source>
        <dbReference type="Proteomes" id="UP001595817"/>
    </source>
</evidence>
<dbReference type="InterPro" id="IPR006675">
    <property type="entry name" value="HDIG_dom"/>
</dbReference>
<dbReference type="SUPFAM" id="SSF109604">
    <property type="entry name" value="HD-domain/PDEase-like"/>
    <property type="match status" value="1"/>
</dbReference>
<proteinExistence type="predicted"/>